<evidence type="ECO:0000313" key="7">
    <source>
        <dbReference type="EMBL" id="MDV7694886.1"/>
    </source>
</evidence>
<keyword evidence="4" id="KW-0560">Oxidoreductase</keyword>
<evidence type="ECO:0000256" key="4">
    <source>
        <dbReference type="ARBA" id="ARBA00023002"/>
    </source>
</evidence>
<gene>
    <name evidence="7" type="ORF">GA842_08440</name>
</gene>
<dbReference type="SUPFAM" id="SSF54373">
    <property type="entry name" value="FAD-linked reductases, C-terminal domain"/>
    <property type="match status" value="1"/>
</dbReference>
<evidence type="ECO:0000256" key="2">
    <source>
        <dbReference type="ARBA" id="ARBA00009410"/>
    </source>
</evidence>
<comment type="cofactor">
    <cofactor evidence="1">
        <name>FAD</name>
        <dbReference type="ChEBI" id="CHEBI:57692"/>
    </cofactor>
</comment>
<organism evidence="7 8">
    <name type="scientific">Pediococcus parvulus</name>
    <dbReference type="NCBI Taxonomy" id="54062"/>
    <lineage>
        <taxon>Bacteria</taxon>
        <taxon>Bacillati</taxon>
        <taxon>Bacillota</taxon>
        <taxon>Bacilli</taxon>
        <taxon>Lactobacillales</taxon>
        <taxon>Lactobacillaceae</taxon>
        <taxon>Pediococcus</taxon>
    </lineage>
</organism>
<dbReference type="InterPro" id="IPR036188">
    <property type="entry name" value="FAD/NAD-bd_sf"/>
</dbReference>
<comment type="caution">
    <text evidence="7">The sequence shown here is derived from an EMBL/GenBank/DDBJ whole genome shotgun (WGS) entry which is preliminary data.</text>
</comment>
<keyword evidence="5" id="KW-0812">Transmembrane</keyword>
<feature type="transmembrane region" description="Helical" evidence="5">
    <location>
        <begin position="12"/>
        <end position="29"/>
    </location>
</feature>
<dbReference type="InterPro" id="IPR006076">
    <property type="entry name" value="FAD-dep_OxRdtase"/>
</dbReference>
<reference evidence="7" key="1">
    <citation type="submission" date="2019-10" db="EMBL/GenBank/DDBJ databases">
        <title>Malate fermentation in French cider.</title>
        <authorList>
            <person name="Cousin F.J."/>
            <person name="Medina Fernandez S."/>
            <person name="Misery B."/>
            <person name="Laplace J.-M."/>
            <person name="Cretenet M."/>
        </authorList>
    </citation>
    <scope>NUCLEOTIDE SEQUENCE</scope>
    <source>
        <strain evidence="7">UCMA15901</strain>
    </source>
</reference>
<dbReference type="GO" id="GO:0016491">
    <property type="term" value="F:oxidoreductase activity"/>
    <property type="evidence" value="ECO:0007669"/>
    <property type="project" value="UniProtKB-KW"/>
</dbReference>
<evidence type="ECO:0000256" key="1">
    <source>
        <dbReference type="ARBA" id="ARBA00001974"/>
    </source>
</evidence>
<dbReference type="Gene3D" id="3.30.9.10">
    <property type="entry name" value="D-Amino Acid Oxidase, subunit A, domain 2"/>
    <property type="match status" value="1"/>
</dbReference>
<dbReference type="EMBL" id="WERX01000028">
    <property type="protein sequence ID" value="MDV7694886.1"/>
    <property type="molecule type" value="Genomic_DNA"/>
</dbReference>
<dbReference type="GO" id="GO:0005737">
    <property type="term" value="C:cytoplasm"/>
    <property type="evidence" value="ECO:0007669"/>
    <property type="project" value="TreeGrafter"/>
</dbReference>
<evidence type="ECO:0000256" key="5">
    <source>
        <dbReference type="SAM" id="Phobius"/>
    </source>
</evidence>
<dbReference type="Gene3D" id="3.50.50.60">
    <property type="entry name" value="FAD/NAD(P)-binding domain"/>
    <property type="match status" value="1"/>
</dbReference>
<dbReference type="AlphaFoldDB" id="A0AAP5TE62"/>
<protein>
    <submittedName>
        <fullName evidence="7">FAD-dependent oxidoreductase</fullName>
    </submittedName>
</protein>
<keyword evidence="5" id="KW-0472">Membrane</keyword>
<dbReference type="Pfam" id="PF01266">
    <property type="entry name" value="DAO"/>
    <property type="match status" value="1"/>
</dbReference>
<comment type="similarity">
    <text evidence="2">Belongs to the DadA oxidoreductase family.</text>
</comment>
<evidence type="ECO:0000256" key="3">
    <source>
        <dbReference type="ARBA" id="ARBA00022630"/>
    </source>
</evidence>
<feature type="domain" description="FAD dependent oxidoreductase" evidence="6">
    <location>
        <begin position="12"/>
        <end position="353"/>
    </location>
</feature>
<proteinExistence type="inferred from homology"/>
<dbReference type="PANTHER" id="PTHR13847">
    <property type="entry name" value="SARCOSINE DEHYDROGENASE-RELATED"/>
    <property type="match status" value="1"/>
</dbReference>
<sequence>MKESVKRISMEKVAIIGGGIVGATAAYLISKNNDYSVTLYDSGKGQATKAAAGIISPWLSKRRNKKWYTLAKDGATYIAELAKETQMNSKTYLQSGTIFTRKESADLDELESLANQRKVNALEMGAIKRVDAQEIRTLLPLVTADFQGIFISGGARIDGNRFVKHLLEISERNGVNLVHSKVELVDDQTIKDESQVKKFDLILVCAGAGINELLAPLNYEVQVHPQKGQLIELNVPAYQNDVMAPVLMPESEKDFMPIGDGRLIIGATHENTPGFDLKFTQDALDDLFASAKRIDNRLSKNDLIATRVGTRSFTDDFSPFFGWLPNNDHVLVASGLGSSGLTTGPIVAKLLVSLLESSRDYSKYQKEISNYIHMKG</sequence>
<keyword evidence="3" id="KW-0285">Flavoprotein</keyword>
<dbReference type="SUPFAM" id="SSF51905">
    <property type="entry name" value="FAD/NAD(P)-binding domain"/>
    <property type="match status" value="1"/>
</dbReference>
<dbReference type="Proteomes" id="UP001275867">
    <property type="component" value="Unassembled WGS sequence"/>
</dbReference>
<accession>A0AAP5TE62</accession>
<name>A0AAP5TE62_9LACO</name>
<dbReference type="PANTHER" id="PTHR13847:SF286">
    <property type="entry name" value="D-AMINO ACID DEHYDROGENASE"/>
    <property type="match status" value="1"/>
</dbReference>
<evidence type="ECO:0000313" key="8">
    <source>
        <dbReference type="Proteomes" id="UP001275867"/>
    </source>
</evidence>
<evidence type="ECO:0000259" key="6">
    <source>
        <dbReference type="Pfam" id="PF01266"/>
    </source>
</evidence>
<keyword evidence="5" id="KW-1133">Transmembrane helix</keyword>